<evidence type="ECO:0008006" key="3">
    <source>
        <dbReference type="Google" id="ProtNLM"/>
    </source>
</evidence>
<dbReference type="EMBL" id="JBBXJM010000001">
    <property type="protein sequence ID" value="KAL1412313.1"/>
    <property type="molecule type" value="Genomic_DNA"/>
</dbReference>
<organism evidence="1 2">
    <name type="scientific">Vanrija albida</name>
    <dbReference type="NCBI Taxonomy" id="181172"/>
    <lineage>
        <taxon>Eukaryota</taxon>
        <taxon>Fungi</taxon>
        <taxon>Dikarya</taxon>
        <taxon>Basidiomycota</taxon>
        <taxon>Agaricomycotina</taxon>
        <taxon>Tremellomycetes</taxon>
        <taxon>Trichosporonales</taxon>
        <taxon>Trichosporonaceae</taxon>
        <taxon>Vanrija</taxon>
    </lineage>
</organism>
<keyword evidence="2" id="KW-1185">Reference proteome</keyword>
<evidence type="ECO:0000313" key="1">
    <source>
        <dbReference type="EMBL" id="KAL1412313.1"/>
    </source>
</evidence>
<reference evidence="1 2" key="1">
    <citation type="submission" date="2023-08" db="EMBL/GenBank/DDBJ databases">
        <title>Annotated Genome Sequence of Vanrija albida AlHP1.</title>
        <authorList>
            <person name="Herzog R."/>
        </authorList>
    </citation>
    <scope>NUCLEOTIDE SEQUENCE [LARGE SCALE GENOMIC DNA]</scope>
    <source>
        <strain evidence="1 2">AlHP1</strain>
    </source>
</reference>
<name>A0ABR3QC61_9TREE</name>
<comment type="caution">
    <text evidence="1">The sequence shown here is derived from an EMBL/GenBank/DDBJ whole genome shotgun (WGS) entry which is preliminary data.</text>
</comment>
<protein>
    <recommendedName>
        <fullName evidence="3">F-box domain-containing protein</fullName>
    </recommendedName>
</protein>
<dbReference type="RefSeq" id="XP_069212257.1">
    <property type="nucleotide sequence ID" value="XM_069348713.1"/>
</dbReference>
<dbReference type="Proteomes" id="UP001565368">
    <property type="component" value="Unassembled WGS sequence"/>
</dbReference>
<proteinExistence type="predicted"/>
<dbReference type="GeneID" id="95981100"/>
<gene>
    <name evidence="1" type="ORF">Q8F55_000057</name>
</gene>
<evidence type="ECO:0000313" key="2">
    <source>
        <dbReference type="Proteomes" id="UP001565368"/>
    </source>
</evidence>
<sequence length="287" mass="32588">MSSDFNMTESLDDCVLDNTAYPHLIDLILAAAAADPPTLLVLRSTSKTVREQVDRFMIHATVVPAGLNDEHAPSGDARRPALACAIRRRPLPYLPAGVKILDVMHGRVHAPYTKFLHEFTAVRIIRRAKRAWEVDCFHALPMIRTSVDFIDLTNDGTGRIDIRLSHLPSRNVIHFKYDVALFNQVETTIGTLLKFICSFLQDMINKWLWGRFSLTLVGMESVPECQRTTDVESVTDNASDWYHHADRNVMVEGIAMMKANFRCITLEEWWKELGDKKELLGVWPEGV</sequence>
<accession>A0ABR3QC61</accession>